<organism evidence="2 3">
    <name type="scientific">Paramecium tetraurelia</name>
    <dbReference type="NCBI Taxonomy" id="5888"/>
    <lineage>
        <taxon>Eukaryota</taxon>
        <taxon>Sar</taxon>
        <taxon>Alveolata</taxon>
        <taxon>Ciliophora</taxon>
        <taxon>Intramacronucleata</taxon>
        <taxon>Oligohymenophorea</taxon>
        <taxon>Peniculida</taxon>
        <taxon>Parameciidae</taxon>
        <taxon>Paramecium</taxon>
    </lineage>
</organism>
<dbReference type="RefSeq" id="XP_001442188.1">
    <property type="nucleotide sequence ID" value="XM_001442151.1"/>
</dbReference>
<evidence type="ECO:0000256" key="1">
    <source>
        <dbReference type="SAM" id="MobiDB-lite"/>
    </source>
</evidence>
<keyword evidence="3" id="KW-1185">Reference proteome</keyword>
<dbReference type="EMBL" id="CT868196">
    <property type="protein sequence ID" value="CAK74791.1"/>
    <property type="molecule type" value="Genomic_DNA"/>
</dbReference>
<accession>A0CVH4</accession>
<feature type="compositionally biased region" description="Basic and acidic residues" evidence="1">
    <location>
        <begin position="9"/>
        <end position="20"/>
    </location>
</feature>
<gene>
    <name evidence="2" type="ORF">GSPATT00010959001</name>
</gene>
<dbReference type="OrthoDB" id="293710at2759"/>
<dbReference type="HOGENOM" id="CLU_720528_0_0_1"/>
<reference evidence="2 3" key="1">
    <citation type="journal article" date="2006" name="Nature">
        <title>Global trends of whole-genome duplications revealed by the ciliate Paramecium tetraurelia.</title>
        <authorList>
            <consortium name="Genoscope"/>
            <person name="Aury J.-M."/>
            <person name="Jaillon O."/>
            <person name="Duret L."/>
            <person name="Noel B."/>
            <person name="Jubin C."/>
            <person name="Porcel B.M."/>
            <person name="Segurens B."/>
            <person name="Daubin V."/>
            <person name="Anthouard V."/>
            <person name="Aiach N."/>
            <person name="Arnaiz O."/>
            <person name="Billaut A."/>
            <person name="Beisson J."/>
            <person name="Blanc I."/>
            <person name="Bouhouche K."/>
            <person name="Camara F."/>
            <person name="Duharcourt S."/>
            <person name="Guigo R."/>
            <person name="Gogendeau D."/>
            <person name="Katinka M."/>
            <person name="Keller A.-M."/>
            <person name="Kissmehl R."/>
            <person name="Klotz C."/>
            <person name="Koll F."/>
            <person name="Le Moue A."/>
            <person name="Lepere C."/>
            <person name="Malinsky S."/>
            <person name="Nowacki M."/>
            <person name="Nowak J.K."/>
            <person name="Plattner H."/>
            <person name="Poulain J."/>
            <person name="Ruiz F."/>
            <person name="Serrano V."/>
            <person name="Zagulski M."/>
            <person name="Dessen P."/>
            <person name="Betermier M."/>
            <person name="Weissenbach J."/>
            <person name="Scarpelli C."/>
            <person name="Schachter V."/>
            <person name="Sperling L."/>
            <person name="Meyer E."/>
            <person name="Cohen J."/>
            <person name="Wincker P."/>
        </authorList>
    </citation>
    <scope>NUCLEOTIDE SEQUENCE [LARGE SCALE GENOMIC DNA]</scope>
    <source>
        <strain evidence="2 3">Stock d4-2</strain>
    </source>
</reference>
<evidence type="ECO:0000313" key="2">
    <source>
        <dbReference type="EMBL" id="CAK74791.1"/>
    </source>
</evidence>
<feature type="compositionally biased region" description="Polar residues" evidence="1">
    <location>
        <begin position="212"/>
        <end position="226"/>
    </location>
</feature>
<dbReference type="GeneID" id="5027973"/>
<dbReference type="AlphaFoldDB" id="A0CVH4"/>
<dbReference type="InParanoid" id="A0CVH4"/>
<proteinExistence type="predicted"/>
<dbReference type="KEGG" id="ptm:GSPATT00010959001"/>
<sequence>MRPSFGKKVKQDDSDNKFKEKVYRSMYPSPCSSQQKLIFEILSDPNKWLQNNDISWLSHSLEQDIDKILQIAVPQPLKPQNNRRASANDIREEIDDKIEKQKRHTWYVDKKHEDQPKNSKLKINMSSIICEFPIQKVTRQSISDQPKTPNCQKSFMEAIISRYQQKNEQEDQLEKEKKYLFQSDKKQKILDPDIYQNEKDDNVLNDDQLSISTNEINPTKQTQSKQTRPKKVGRKKKSFVRVPKRKQRQTKKQDRIQPLPQPTQTELYQEKTKYIRPQQTIDQPIFNTKQCWARMQLRKEAKKYEKYQTLEFQDLLQSLPGCYIHKCEGDLRIDKIRPMQNAKGKYFQSFEMWINPLVLIGPIKMNNQVKLHVRFKKGYAGQVFCDSQLQETLPINQIDGRTFHKQQLILANNSDHVIKLVCCLVNISIKAPTRKRK</sequence>
<protein>
    <submittedName>
        <fullName evidence="2">Uncharacterized protein</fullName>
    </submittedName>
</protein>
<dbReference type="Proteomes" id="UP000000600">
    <property type="component" value="Unassembled WGS sequence"/>
</dbReference>
<name>A0CVH4_PARTE</name>
<feature type="region of interest" description="Disordered" evidence="1">
    <location>
        <begin position="212"/>
        <end position="269"/>
    </location>
</feature>
<dbReference type="OMA" id="PIKMNNQ"/>
<feature type="compositionally biased region" description="Basic residues" evidence="1">
    <location>
        <begin position="227"/>
        <end position="250"/>
    </location>
</feature>
<evidence type="ECO:0000313" key="3">
    <source>
        <dbReference type="Proteomes" id="UP000000600"/>
    </source>
</evidence>
<feature type="region of interest" description="Disordered" evidence="1">
    <location>
        <begin position="1"/>
        <end position="20"/>
    </location>
</feature>